<organism evidence="1 2">
    <name type="scientific">Artemisia annua</name>
    <name type="common">Sweet wormwood</name>
    <dbReference type="NCBI Taxonomy" id="35608"/>
    <lineage>
        <taxon>Eukaryota</taxon>
        <taxon>Viridiplantae</taxon>
        <taxon>Streptophyta</taxon>
        <taxon>Embryophyta</taxon>
        <taxon>Tracheophyta</taxon>
        <taxon>Spermatophyta</taxon>
        <taxon>Magnoliopsida</taxon>
        <taxon>eudicotyledons</taxon>
        <taxon>Gunneridae</taxon>
        <taxon>Pentapetalae</taxon>
        <taxon>asterids</taxon>
        <taxon>campanulids</taxon>
        <taxon>Asterales</taxon>
        <taxon>Asteraceae</taxon>
        <taxon>Asteroideae</taxon>
        <taxon>Anthemideae</taxon>
        <taxon>Artemisiinae</taxon>
        <taxon>Artemisia</taxon>
    </lineage>
</organism>
<dbReference type="Proteomes" id="UP000245207">
    <property type="component" value="Unassembled WGS sequence"/>
</dbReference>
<dbReference type="PANTHER" id="PTHR33248">
    <property type="entry name" value="ZINC ION-BINDING PROTEIN"/>
    <property type="match status" value="1"/>
</dbReference>
<dbReference type="AlphaFoldDB" id="A0A2U1LI47"/>
<protein>
    <recommendedName>
        <fullName evidence="3">Zinc finger GRF-type domain-containing protein</fullName>
    </recommendedName>
</protein>
<accession>A0A2U1LI47</accession>
<keyword evidence="2" id="KW-1185">Reference proteome</keyword>
<evidence type="ECO:0000313" key="1">
    <source>
        <dbReference type="EMBL" id="PWA48672.1"/>
    </source>
</evidence>
<proteinExistence type="predicted"/>
<dbReference type="EMBL" id="PKPP01009265">
    <property type="protein sequence ID" value="PWA48672.1"/>
    <property type="molecule type" value="Genomic_DNA"/>
</dbReference>
<comment type="caution">
    <text evidence="1">The sequence shown here is derived from an EMBL/GenBank/DDBJ whole genome shotgun (WGS) entry which is preliminary data.</text>
</comment>
<reference evidence="1 2" key="1">
    <citation type="journal article" date="2018" name="Mol. Plant">
        <title>The genome of Artemisia annua provides insight into the evolution of Asteraceae family and artemisinin biosynthesis.</title>
        <authorList>
            <person name="Shen Q."/>
            <person name="Zhang L."/>
            <person name="Liao Z."/>
            <person name="Wang S."/>
            <person name="Yan T."/>
            <person name="Shi P."/>
            <person name="Liu M."/>
            <person name="Fu X."/>
            <person name="Pan Q."/>
            <person name="Wang Y."/>
            <person name="Lv Z."/>
            <person name="Lu X."/>
            <person name="Zhang F."/>
            <person name="Jiang W."/>
            <person name="Ma Y."/>
            <person name="Chen M."/>
            <person name="Hao X."/>
            <person name="Li L."/>
            <person name="Tang Y."/>
            <person name="Lv G."/>
            <person name="Zhou Y."/>
            <person name="Sun X."/>
            <person name="Brodelius P.E."/>
            <person name="Rose J.K.C."/>
            <person name="Tang K."/>
        </authorList>
    </citation>
    <scope>NUCLEOTIDE SEQUENCE [LARGE SCALE GENOMIC DNA]</scope>
    <source>
        <strain evidence="2">cv. Huhao1</strain>
        <tissue evidence="1">Leaf</tissue>
    </source>
</reference>
<name>A0A2U1LI47_ARTAN</name>
<evidence type="ECO:0008006" key="3">
    <source>
        <dbReference type="Google" id="ProtNLM"/>
    </source>
</evidence>
<evidence type="ECO:0000313" key="2">
    <source>
        <dbReference type="Proteomes" id="UP000245207"/>
    </source>
</evidence>
<gene>
    <name evidence="1" type="ORF">CTI12_AA488680</name>
</gene>
<sequence>MAHYAHTRVIGKYVRPYCGCGLAMTVKTAWTREHPGKRFIACPKYGSKCEYYEFFHDDLPSEYYRELLYEEHQKVKKGNQRNEMQEHIVVLTMEKKLLVEELNCTKSKLQLYNRLFLILIAKVSGEKWGLVTTGKFPSVLN</sequence>